<reference evidence="1" key="1">
    <citation type="submission" date="2023-04" db="EMBL/GenBank/DDBJ databases">
        <title>Ambrosiozyma monospora NBRC 10751.</title>
        <authorList>
            <person name="Ichikawa N."/>
            <person name="Sato H."/>
            <person name="Tonouchi N."/>
        </authorList>
    </citation>
    <scope>NUCLEOTIDE SEQUENCE</scope>
    <source>
        <strain evidence="1">NBRC 10751</strain>
    </source>
</reference>
<protein>
    <submittedName>
        <fullName evidence="1">Unnamed protein product</fullName>
    </submittedName>
</protein>
<comment type="caution">
    <text evidence="1">The sequence shown here is derived from an EMBL/GenBank/DDBJ whole genome shotgun (WGS) entry which is preliminary data.</text>
</comment>
<accession>A0ACB5T1N2</accession>
<dbReference type="Proteomes" id="UP001165064">
    <property type="component" value="Unassembled WGS sequence"/>
</dbReference>
<proteinExistence type="predicted"/>
<gene>
    <name evidence="1" type="ORF">Amon02_000364000</name>
</gene>
<evidence type="ECO:0000313" key="1">
    <source>
        <dbReference type="EMBL" id="GME78852.1"/>
    </source>
</evidence>
<organism evidence="1 2">
    <name type="scientific">Ambrosiozyma monospora</name>
    <name type="common">Yeast</name>
    <name type="synonym">Endomycopsis monosporus</name>
    <dbReference type="NCBI Taxonomy" id="43982"/>
    <lineage>
        <taxon>Eukaryota</taxon>
        <taxon>Fungi</taxon>
        <taxon>Dikarya</taxon>
        <taxon>Ascomycota</taxon>
        <taxon>Saccharomycotina</taxon>
        <taxon>Pichiomycetes</taxon>
        <taxon>Pichiales</taxon>
        <taxon>Pichiaceae</taxon>
        <taxon>Ambrosiozyma</taxon>
    </lineage>
</organism>
<evidence type="ECO:0000313" key="2">
    <source>
        <dbReference type="Proteomes" id="UP001165064"/>
    </source>
</evidence>
<name>A0ACB5T1N2_AMBMO</name>
<keyword evidence="2" id="KW-1185">Reference proteome</keyword>
<dbReference type="EMBL" id="BSXS01002352">
    <property type="protein sequence ID" value="GME78852.1"/>
    <property type="molecule type" value="Genomic_DNA"/>
</dbReference>
<sequence>MTSSPSDPRSSYSGPPSPSTQQSTISSINKQYIIHQSNAFIQFDDDTTMTEPPIQQDLKPLHVIEPDHSDQVDKEEQIEPQKPDVGTDTPALLKPLHLSKSASTANLSPDEEQRQKELVLRLNTLVENLKSLTTRYKQTEKDLGNALVEMSDKKQKLKHLEVKKVEKDQQQQKHYQEQLQRQAMEDQQLDAVLELDEPEADVVFDDPYLLSLYDRVKQEDDMYSNMKANKRHSKKLSKSSLSRMSSIRSTRSSIRDR</sequence>